<comment type="similarity">
    <text evidence="1">Belongs to the ABC transporter superfamily.</text>
</comment>
<reference evidence="6 7" key="1">
    <citation type="submission" date="2022-03" db="EMBL/GenBank/DDBJ databases">
        <title>Novel taxa within the pig intestine.</title>
        <authorList>
            <person name="Wylensek D."/>
            <person name="Bishof K."/>
            <person name="Afrizal A."/>
            <person name="Clavel T."/>
        </authorList>
    </citation>
    <scope>NUCLEOTIDE SEQUENCE [LARGE SCALE GENOMIC DNA]</scope>
    <source>
        <strain evidence="6 7">CLA-KB-P66</strain>
    </source>
</reference>
<organism evidence="6 7">
    <name type="scientific">Intestinicryptomonas porci</name>
    <dbReference type="NCBI Taxonomy" id="2926320"/>
    <lineage>
        <taxon>Bacteria</taxon>
        <taxon>Pseudomonadati</taxon>
        <taxon>Verrucomicrobiota</taxon>
        <taxon>Opitutia</taxon>
        <taxon>Opitutales</taxon>
        <taxon>Intestinicryptomonaceae</taxon>
        <taxon>Intestinicryptomonas</taxon>
    </lineage>
</organism>
<keyword evidence="4 6" id="KW-0067">ATP-binding</keyword>
<dbReference type="PANTHER" id="PTHR43335">
    <property type="entry name" value="ABC TRANSPORTER, ATP-BINDING PROTEIN"/>
    <property type="match status" value="1"/>
</dbReference>
<evidence type="ECO:0000256" key="2">
    <source>
        <dbReference type="ARBA" id="ARBA00022448"/>
    </source>
</evidence>
<dbReference type="SMART" id="SM00382">
    <property type="entry name" value="AAA"/>
    <property type="match status" value="1"/>
</dbReference>
<dbReference type="RefSeq" id="WP_370396472.1">
    <property type="nucleotide sequence ID" value="NZ_JALBUT010000002.1"/>
</dbReference>
<feature type="domain" description="ABC transporter" evidence="5">
    <location>
        <begin position="12"/>
        <end position="242"/>
    </location>
</feature>
<comment type="caution">
    <text evidence="6">The sequence shown here is derived from an EMBL/GenBank/DDBJ whole genome shotgun (WGS) entry which is preliminary data.</text>
</comment>
<dbReference type="PROSITE" id="PS50893">
    <property type="entry name" value="ABC_TRANSPORTER_2"/>
    <property type="match status" value="1"/>
</dbReference>
<proteinExistence type="inferred from homology"/>
<evidence type="ECO:0000313" key="6">
    <source>
        <dbReference type="EMBL" id="MDX8415027.1"/>
    </source>
</evidence>
<dbReference type="PANTHER" id="PTHR43335:SF4">
    <property type="entry name" value="ABC TRANSPORTER, ATP-BINDING PROTEIN"/>
    <property type="match status" value="1"/>
</dbReference>
<keyword evidence="7" id="KW-1185">Reference proteome</keyword>
<evidence type="ECO:0000313" key="7">
    <source>
        <dbReference type="Proteomes" id="UP001275932"/>
    </source>
</evidence>
<protein>
    <submittedName>
        <fullName evidence="6">ABC transporter ATP-binding protein</fullName>
    </submittedName>
</protein>
<dbReference type="EMBL" id="JALBUT010000002">
    <property type="protein sequence ID" value="MDX8415027.1"/>
    <property type="molecule type" value="Genomic_DNA"/>
</dbReference>
<keyword evidence="2" id="KW-0813">Transport</keyword>
<dbReference type="InterPro" id="IPR003439">
    <property type="entry name" value="ABC_transporter-like_ATP-bd"/>
</dbReference>
<dbReference type="InterPro" id="IPR027417">
    <property type="entry name" value="P-loop_NTPase"/>
</dbReference>
<dbReference type="CDD" id="cd03230">
    <property type="entry name" value="ABC_DR_subfamily_A"/>
    <property type="match status" value="1"/>
</dbReference>
<evidence type="ECO:0000256" key="1">
    <source>
        <dbReference type="ARBA" id="ARBA00005417"/>
    </source>
</evidence>
<gene>
    <name evidence="6" type="ORF">MOX91_02365</name>
</gene>
<sequence>MQEVAQNVEYSIVAEGLCKSYGAMKAIDNVSFKIAKGEILGFLGPNGAGKSTTMRILSGLMPATSGRAYVCGVSVANFPKLAQTHIGYMPENNPLPEDVRVAEYLKFRAAIKGLKGGEIRREVDEVMEVCQLQRKASRKIIGNLSKGFKQRVGIADALLGHPEVIIMDEPTIGLDPHQIIAIRELIDSLRGRMSVVISSHILPEIELVCDRVMIINQGMVVASGTPENLRNEFLPVDTYKVSASATFEEMKAALEPLGFGFKIETVAPKNSEGFATYALKTKKREPLGDILIKELSQKMKLRELYLARPTLEDIFMAATRRSWEEKREGIFGSKNQEMAK</sequence>
<accession>A0ABU4WEP0</accession>
<dbReference type="Gene3D" id="3.40.50.300">
    <property type="entry name" value="P-loop containing nucleotide triphosphate hydrolases"/>
    <property type="match status" value="1"/>
</dbReference>
<dbReference type="Proteomes" id="UP001275932">
    <property type="component" value="Unassembled WGS sequence"/>
</dbReference>
<keyword evidence="3" id="KW-0547">Nucleotide-binding</keyword>
<dbReference type="SUPFAM" id="SSF52540">
    <property type="entry name" value="P-loop containing nucleoside triphosphate hydrolases"/>
    <property type="match status" value="1"/>
</dbReference>
<evidence type="ECO:0000256" key="4">
    <source>
        <dbReference type="ARBA" id="ARBA00022840"/>
    </source>
</evidence>
<dbReference type="InterPro" id="IPR003593">
    <property type="entry name" value="AAA+_ATPase"/>
</dbReference>
<evidence type="ECO:0000256" key="3">
    <source>
        <dbReference type="ARBA" id="ARBA00022741"/>
    </source>
</evidence>
<dbReference type="Pfam" id="PF00005">
    <property type="entry name" value="ABC_tran"/>
    <property type="match status" value="1"/>
</dbReference>
<name>A0ABU4WEP0_9BACT</name>
<dbReference type="GO" id="GO:0005524">
    <property type="term" value="F:ATP binding"/>
    <property type="evidence" value="ECO:0007669"/>
    <property type="project" value="UniProtKB-KW"/>
</dbReference>
<evidence type="ECO:0000259" key="5">
    <source>
        <dbReference type="PROSITE" id="PS50893"/>
    </source>
</evidence>